<feature type="compositionally biased region" description="Acidic residues" evidence="1">
    <location>
        <begin position="392"/>
        <end position="410"/>
    </location>
</feature>
<accession>A0A6A6J6V6</accession>
<evidence type="ECO:0008006" key="4">
    <source>
        <dbReference type="Google" id="ProtNLM"/>
    </source>
</evidence>
<organism evidence="2 3">
    <name type="scientific">Westerdykella ornata</name>
    <dbReference type="NCBI Taxonomy" id="318751"/>
    <lineage>
        <taxon>Eukaryota</taxon>
        <taxon>Fungi</taxon>
        <taxon>Dikarya</taxon>
        <taxon>Ascomycota</taxon>
        <taxon>Pezizomycotina</taxon>
        <taxon>Dothideomycetes</taxon>
        <taxon>Pleosporomycetidae</taxon>
        <taxon>Pleosporales</taxon>
        <taxon>Sporormiaceae</taxon>
        <taxon>Westerdykella</taxon>
    </lineage>
</organism>
<dbReference type="RefSeq" id="XP_033648905.1">
    <property type="nucleotide sequence ID" value="XM_033797244.1"/>
</dbReference>
<dbReference type="AlphaFoldDB" id="A0A6A6J6V6"/>
<feature type="compositionally biased region" description="Basic and acidic residues" evidence="1">
    <location>
        <begin position="100"/>
        <end position="109"/>
    </location>
</feature>
<dbReference type="Proteomes" id="UP000800097">
    <property type="component" value="Unassembled WGS sequence"/>
</dbReference>
<keyword evidence="3" id="KW-1185">Reference proteome</keyword>
<evidence type="ECO:0000313" key="3">
    <source>
        <dbReference type="Proteomes" id="UP000800097"/>
    </source>
</evidence>
<dbReference type="GeneID" id="54550419"/>
<reference evidence="2" key="1">
    <citation type="journal article" date="2020" name="Stud. Mycol.">
        <title>101 Dothideomycetes genomes: a test case for predicting lifestyles and emergence of pathogens.</title>
        <authorList>
            <person name="Haridas S."/>
            <person name="Albert R."/>
            <person name="Binder M."/>
            <person name="Bloem J."/>
            <person name="Labutti K."/>
            <person name="Salamov A."/>
            <person name="Andreopoulos B."/>
            <person name="Baker S."/>
            <person name="Barry K."/>
            <person name="Bills G."/>
            <person name="Bluhm B."/>
            <person name="Cannon C."/>
            <person name="Castanera R."/>
            <person name="Culley D."/>
            <person name="Daum C."/>
            <person name="Ezra D."/>
            <person name="Gonzalez J."/>
            <person name="Henrissat B."/>
            <person name="Kuo A."/>
            <person name="Liang C."/>
            <person name="Lipzen A."/>
            <person name="Lutzoni F."/>
            <person name="Magnuson J."/>
            <person name="Mondo S."/>
            <person name="Nolan M."/>
            <person name="Ohm R."/>
            <person name="Pangilinan J."/>
            <person name="Park H.-J."/>
            <person name="Ramirez L."/>
            <person name="Alfaro M."/>
            <person name="Sun H."/>
            <person name="Tritt A."/>
            <person name="Yoshinaga Y."/>
            <person name="Zwiers L.-H."/>
            <person name="Turgeon B."/>
            <person name="Goodwin S."/>
            <person name="Spatafora J."/>
            <person name="Crous P."/>
            <person name="Grigoriev I."/>
        </authorList>
    </citation>
    <scope>NUCLEOTIDE SEQUENCE</scope>
    <source>
        <strain evidence="2">CBS 379.55</strain>
    </source>
</reference>
<evidence type="ECO:0000313" key="2">
    <source>
        <dbReference type="EMBL" id="KAF2271366.1"/>
    </source>
</evidence>
<dbReference type="OrthoDB" id="552755at2759"/>
<sequence length="410" mass="44989">MSDSDDSPNVPPDSIISRTLRDVVIGLHKSGNHEDLTVKRVRARAEEQLGLPSGFLKSDQNWKQKSSDLIHEAVDKYCGDEPASPESSPAKPARTKARPTKTEDVEAGRPQKRKAAAPTKKPKKRAKVVESSDELSDAAGTSPPPKEETVSEAESESPKAKKVVRRPRKVVNEEEPEGANQEEARSATPVNRTKDGGMQDRKANDSDSDLSSLIDESPVKRKRQKKSPSEKRTKAAKPKAPGARSKSKAAEEEDPDQAEIKRLQGWLLKCGIRKVWGKELAKYATPREKIKHLKDMLKDAGMEGKYSVEKAARIKEQRELAKDLEAIQEVAQRWGNTEEGGRPRRRAAAAASKITLQDFNDDDEEDSANEKESGDENDDDGTSDAHVSGDDSANDQSDEPSGAEDGDDSE</sequence>
<feature type="compositionally biased region" description="Low complexity" evidence="1">
    <location>
        <begin position="81"/>
        <end position="92"/>
    </location>
</feature>
<protein>
    <recommendedName>
        <fullName evidence="4">Transcriptional regulator</fullName>
    </recommendedName>
</protein>
<feature type="region of interest" description="Disordered" evidence="1">
    <location>
        <begin position="332"/>
        <end position="410"/>
    </location>
</feature>
<dbReference type="EMBL" id="ML986546">
    <property type="protein sequence ID" value="KAF2271366.1"/>
    <property type="molecule type" value="Genomic_DNA"/>
</dbReference>
<evidence type="ECO:0000256" key="1">
    <source>
        <dbReference type="SAM" id="MobiDB-lite"/>
    </source>
</evidence>
<proteinExistence type="predicted"/>
<feature type="compositionally biased region" description="Basic and acidic residues" evidence="1">
    <location>
        <begin position="192"/>
        <end position="205"/>
    </location>
</feature>
<dbReference type="PANTHER" id="PTHR15410:SF2">
    <property type="entry name" value="HIRA-INTERACTING PROTEIN 3"/>
    <property type="match status" value="1"/>
</dbReference>
<name>A0A6A6J6V6_WESOR</name>
<feature type="compositionally biased region" description="Basic residues" evidence="1">
    <location>
        <begin position="160"/>
        <end position="169"/>
    </location>
</feature>
<feature type="compositionally biased region" description="Basic residues" evidence="1">
    <location>
        <begin position="110"/>
        <end position="126"/>
    </location>
</feature>
<dbReference type="GO" id="GO:0005634">
    <property type="term" value="C:nucleus"/>
    <property type="evidence" value="ECO:0007669"/>
    <property type="project" value="TreeGrafter"/>
</dbReference>
<dbReference type="InterPro" id="IPR037647">
    <property type="entry name" value="HIRIP3"/>
</dbReference>
<gene>
    <name evidence="2" type="ORF">EI97DRAFT_428394</name>
</gene>
<feature type="region of interest" description="Disordered" evidence="1">
    <location>
        <begin position="73"/>
        <end position="258"/>
    </location>
</feature>
<dbReference type="PANTHER" id="PTHR15410">
    <property type="entry name" value="HIRA-INTERACTING PROTEIN 3"/>
    <property type="match status" value="1"/>
</dbReference>